<dbReference type="PANTHER" id="PTHR21077:SF5">
    <property type="entry name" value="CROSSOVER JUNCTION ENDONUCLEASE MMS4"/>
    <property type="match status" value="1"/>
</dbReference>
<dbReference type="OMA" id="NCIIWER"/>
<dbReference type="OrthoDB" id="343092at2759"/>
<dbReference type="GO" id="GO:0003677">
    <property type="term" value="F:DNA binding"/>
    <property type="evidence" value="ECO:0007669"/>
    <property type="project" value="InterPro"/>
</dbReference>
<dbReference type="AlphaFoldDB" id="A0A7R8UQD5"/>
<organism evidence="15 16">
    <name type="scientific">Hermetia illucens</name>
    <name type="common">Black soldier fly</name>
    <dbReference type="NCBI Taxonomy" id="343691"/>
    <lineage>
        <taxon>Eukaryota</taxon>
        <taxon>Metazoa</taxon>
        <taxon>Ecdysozoa</taxon>
        <taxon>Arthropoda</taxon>
        <taxon>Hexapoda</taxon>
        <taxon>Insecta</taxon>
        <taxon>Pterygota</taxon>
        <taxon>Neoptera</taxon>
        <taxon>Endopterygota</taxon>
        <taxon>Diptera</taxon>
        <taxon>Brachycera</taxon>
        <taxon>Stratiomyomorpha</taxon>
        <taxon>Stratiomyidae</taxon>
        <taxon>Hermetiinae</taxon>
        <taxon>Hermetia</taxon>
    </lineage>
</organism>
<evidence type="ECO:0000256" key="10">
    <source>
        <dbReference type="ARBA" id="ARBA00023172"/>
    </source>
</evidence>
<evidence type="ECO:0000256" key="3">
    <source>
        <dbReference type="ARBA" id="ARBA00005313"/>
    </source>
</evidence>
<evidence type="ECO:0000259" key="14">
    <source>
        <dbReference type="Pfam" id="PF02732"/>
    </source>
</evidence>
<sequence>MSTIQKSPSKRMKTMDPQKLELKNIREQQRRIKPGECLKFVRVLIDPECLCAGLGPQILQKLGELGIKYEVQSQKIPRTVLWERAESQTLASSSEMLKLSDKYIRESQALFIMLGEEVIEAIKNKSMHNQLQSLTKAYPNCSITLLIFGLKKFCRQESTNVKRYDIEKCLTEIQIIYNCSHRLFETSVELAAAIGQFSKAIAEIPFKKQQADKYSDANLFLSNDNKDCVRVEGTAGLSRLWQQHLTRLPLVTLETAEAIISKYPKPKQLLEAYETCDDGQNLLADLKIRRAGGPLTTDRRIGTELSRKIYTLYNSLDPNEKL</sequence>
<protein>
    <recommendedName>
        <fullName evidence="14">ERCC4 domain-containing protein</fullName>
    </recommendedName>
</protein>
<dbReference type="CDD" id="cd20083">
    <property type="entry name" value="XPF_nuclease_EME"/>
    <property type="match status" value="1"/>
</dbReference>
<evidence type="ECO:0000256" key="13">
    <source>
        <dbReference type="ARBA" id="ARBA00023254"/>
    </source>
</evidence>
<comment type="subcellular location">
    <subcellularLocation>
        <location evidence="2">Nucleus</location>
    </subcellularLocation>
</comment>
<dbReference type="GO" id="GO:0008821">
    <property type="term" value="F:crossover junction DNA endonuclease activity"/>
    <property type="evidence" value="ECO:0007669"/>
    <property type="project" value="TreeGrafter"/>
</dbReference>
<dbReference type="Gene3D" id="3.40.50.10130">
    <property type="match status" value="1"/>
</dbReference>
<evidence type="ECO:0000256" key="9">
    <source>
        <dbReference type="ARBA" id="ARBA00022842"/>
    </source>
</evidence>
<keyword evidence="7" id="KW-0227">DNA damage</keyword>
<evidence type="ECO:0000313" key="16">
    <source>
        <dbReference type="Proteomes" id="UP000594454"/>
    </source>
</evidence>
<dbReference type="InterPro" id="IPR006166">
    <property type="entry name" value="ERCC4_domain"/>
</dbReference>
<evidence type="ECO:0000256" key="8">
    <source>
        <dbReference type="ARBA" id="ARBA00022801"/>
    </source>
</evidence>
<dbReference type="Gene3D" id="1.10.150.670">
    <property type="entry name" value="Crossover junction endonuclease EME1, DNA-binding domain"/>
    <property type="match status" value="1"/>
</dbReference>
<evidence type="ECO:0000256" key="1">
    <source>
        <dbReference type="ARBA" id="ARBA00001946"/>
    </source>
</evidence>
<dbReference type="GO" id="GO:0046872">
    <property type="term" value="F:metal ion binding"/>
    <property type="evidence" value="ECO:0007669"/>
    <property type="project" value="UniProtKB-KW"/>
</dbReference>
<gene>
    <name evidence="15" type="ORF">HERILL_LOCUS7584</name>
</gene>
<dbReference type="FunCoup" id="A0A7R8UQD5">
    <property type="interactions" value="560"/>
</dbReference>
<accession>A0A7R8UQD5</accession>
<keyword evidence="6" id="KW-0255">Endonuclease</keyword>
<dbReference type="Pfam" id="PF02732">
    <property type="entry name" value="ERCC4"/>
    <property type="match status" value="1"/>
</dbReference>
<comment type="cofactor">
    <cofactor evidence="1">
        <name>Mg(2+)</name>
        <dbReference type="ChEBI" id="CHEBI:18420"/>
    </cofactor>
</comment>
<dbReference type="GO" id="GO:0000712">
    <property type="term" value="P:resolution of meiotic recombination intermediates"/>
    <property type="evidence" value="ECO:0007669"/>
    <property type="project" value="TreeGrafter"/>
</dbReference>
<evidence type="ECO:0000256" key="11">
    <source>
        <dbReference type="ARBA" id="ARBA00023204"/>
    </source>
</evidence>
<dbReference type="InterPro" id="IPR042530">
    <property type="entry name" value="EME1/EME2_C"/>
</dbReference>
<keyword evidence="16" id="KW-1185">Reference proteome</keyword>
<evidence type="ECO:0000256" key="2">
    <source>
        <dbReference type="ARBA" id="ARBA00004123"/>
    </source>
</evidence>
<dbReference type="InterPro" id="IPR047524">
    <property type="entry name" value="XPF_nuclease_EME1_plant/arthr"/>
</dbReference>
<proteinExistence type="inferred from homology"/>
<keyword evidence="5" id="KW-0479">Metal-binding</keyword>
<dbReference type="EMBL" id="LR899011">
    <property type="protein sequence ID" value="CAD7084703.1"/>
    <property type="molecule type" value="Genomic_DNA"/>
</dbReference>
<reference evidence="15 16" key="1">
    <citation type="submission" date="2020-11" db="EMBL/GenBank/DDBJ databases">
        <authorList>
            <person name="Wallbank WR R."/>
            <person name="Pardo Diaz C."/>
            <person name="Kozak K."/>
            <person name="Martin S."/>
            <person name="Jiggins C."/>
            <person name="Moest M."/>
            <person name="Warren A I."/>
            <person name="Generalovic N T."/>
            <person name="Byers J.R.P. K."/>
            <person name="Montejo-Kovacevich G."/>
            <person name="Yen C E."/>
        </authorList>
    </citation>
    <scope>NUCLEOTIDE SEQUENCE [LARGE SCALE GENOMIC DNA]</scope>
</reference>
<evidence type="ECO:0000256" key="4">
    <source>
        <dbReference type="ARBA" id="ARBA00022722"/>
    </source>
</evidence>
<dbReference type="InParanoid" id="A0A7R8UQD5"/>
<dbReference type="InterPro" id="IPR033310">
    <property type="entry name" value="Mms4/EME1/EME2"/>
</dbReference>
<feature type="domain" description="ERCC4" evidence="14">
    <location>
        <begin position="58"/>
        <end position="194"/>
    </location>
</feature>
<comment type="similarity">
    <text evidence="3">Belongs to the EME1/MMS4 family.</text>
</comment>
<keyword evidence="9" id="KW-0460">Magnesium</keyword>
<dbReference type="Proteomes" id="UP000594454">
    <property type="component" value="Chromosome 3"/>
</dbReference>
<dbReference type="PANTHER" id="PTHR21077">
    <property type="entry name" value="EME1 PROTEIN"/>
    <property type="match status" value="1"/>
</dbReference>
<keyword evidence="4" id="KW-0540">Nuclease</keyword>
<dbReference type="GO" id="GO:0005634">
    <property type="term" value="C:nucleus"/>
    <property type="evidence" value="ECO:0007669"/>
    <property type="project" value="UniProtKB-SubCell"/>
</dbReference>
<dbReference type="Pfam" id="PF21292">
    <property type="entry name" value="EME1-MUS81_C"/>
    <property type="match status" value="1"/>
</dbReference>
<keyword evidence="10" id="KW-0233">DNA recombination</keyword>
<dbReference type="GO" id="GO:0031297">
    <property type="term" value="P:replication fork processing"/>
    <property type="evidence" value="ECO:0007669"/>
    <property type="project" value="TreeGrafter"/>
</dbReference>
<keyword evidence="12" id="KW-0539">Nucleus</keyword>
<keyword evidence="8" id="KW-0378">Hydrolase</keyword>
<name>A0A7R8UQD5_HERIL</name>
<dbReference type="GO" id="GO:0006302">
    <property type="term" value="P:double-strand break repair"/>
    <property type="evidence" value="ECO:0007669"/>
    <property type="project" value="TreeGrafter"/>
</dbReference>
<evidence type="ECO:0000256" key="5">
    <source>
        <dbReference type="ARBA" id="ARBA00022723"/>
    </source>
</evidence>
<evidence type="ECO:0000256" key="12">
    <source>
        <dbReference type="ARBA" id="ARBA00023242"/>
    </source>
</evidence>
<evidence type="ECO:0000256" key="7">
    <source>
        <dbReference type="ARBA" id="ARBA00022763"/>
    </source>
</evidence>
<keyword evidence="11" id="KW-0234">DNA repair</keyword>
<dbReference type="GO" id="GO:0031573">
    <property type="term" value="P:mitotic intra-S DNA damage checkpoint signaling"/>
    <property type="evidence" value="ECO:0007669"/>
    <property type="project" value="TreeGrafter"/>
</dbReference>
<dbReference type="GO" id="GO:0048476">
    <property type="term" value="C:Holliday junction resolvase complex"/>
    <property type="evidence" value="ECO:0007669"/>
    <property type="project" value="InterPro"/>
</dbReference>
<keyword evidence="13" id="KW-0469">Meiosis</keyword>
<evidence type="ECO:0000256" key="6">
    <source>
        <dbReference type="ARBA" id="ARBA00022759"/>
    </source>
</evidence>
<evidence type="ECO:0000313" key="15">
    <source>
        <dbReference type="EMBL" id="CAD7084703.1"/>
    </source>
</evidence>